<organism evidence="6 7">
    <name type="scientific">Rosa chinensis</name>
    <name type="common">China rose</name>
    <dbReference type="NCBI Taxonomy" id="74649"/>
    <lineage>
        <taxon>Eukaryota</taxon>
        <taxon>Viridiplantae</taxon>
        <taxon>Streptophyta</taxon>
        <taxon>Embryophyta</taxon>
        <taxon>Tracheophyta</taxon>
        <taxon>Spermatophyta</taxon>
        <taxon>Magnoliopsida</taxon>
        <taxon>eudicotyledons</taxon>
        <taxon>Gunneridae</taxon>
        <taxon>Pentapetalae</taxon>
        <taxon>rosids</taxon>
        <taxon>fabids</taxon>
        <taxon>Rosales</taxon>
        <taxon>Rosaceae</taxon>
        <taxon>Rosoideae</taxon>
        <taxon>Rosoideae incertae sedis</taxon>
        <taxon>Rosa</taxon>
    </lineage>
</organism>
<evidence type="ECO:0000256" key="4">
    <source>
        <dbReference type="RuleBase" id="RU003814"/>
    </source>
</evidence>
<name>A0A2P6QZC5_ROSCH</name>
<dbReference type="InterPro" id="IPR000649">
    <property type="entry name" value="IF-2B-related"/>
</dbReference>
<evidence type="ECO:0000256" key="5">
    <source>
        <dbReference type="SAM" id="Phobius"/>
    </source>
</evidence>
<evidence type="ECO:0000256" key="2">
    <source>
        <dbReference type="ARBA" id="ARBA00044147"/>
    </source>
</evidence>
<evidence type="ECO:0000256" key="1">
    <source>
        <dbReference type="ARBA" id="ARBA00007251"/>
    </source>
</evidence>
<gene>
    <name evidence="6" type="ORF">RchiOBHm_Chr4g0426391</name>
</gene>
<keyword evidence="5" id="KW-0472">Membrane</keyword>
<dbReference type="Gene3D" id="3.40.50.10470">
    <property type="entry name" value="Translation initiation factor eif-2b, domain 2"/>
    <property type="match status" value="1"/>
</dbReference>
<evidence type="ECO:0000313" key="7">
    <source>
        <dbReference type="Proteomes" id="UP000238479"/>
    </source>
</evidence>
<evidence type="ECO:0000256" key="3">
    <source>
        <dbReference type="ARBA" id="ARBA00044356"/>
    </source>
</evidence>
<dbReference type="Proteomes" id="UP000238479">
    <property type="component" value="Chromosome 4"/>
</dbReference>
<dbReference type="PANTHER" id="PTHR10233">
    <property type="entry name" value="TRANSLATION INITIATION FACTOR EIF-2B"/>
    <property type="match status" value="1"/>
</dbReference>
<sequence length="115" mass="12311">MSQVTRVFLGAASVCSNGTVYSVVGTTCVAMVANAFCVPVFICCESYKFHERALSICSNKLGDPNDIAKVSRSDLNLKYDATPSDYISMIVTDYGMVLPTSMPAIVGISQRALVN</sequence>
<comment type="caution">
    <text evidence="6">The sequence shown here is derived from an EMBL/GenBank/DDBJ whole genome shotgun (WGS) entry which is preliminary data.</text>
</comment>
<dbReference type="STRING" id="74649.A0A2P6QZC5"/>
<evidence type="ECO:0000313" key="6">
    <source>
        <dbReference type="EMBL" id="PRQ39544.1"/>
    </source>
</evidence>
<dbReference type="PANTHER" id="PTHR10233:SF21">
    <property type="entry name" value="NAGB_RPIA_COA TRANSFERASE-LIKE SUPERFAMILY PROTEIN"/>
    <property type="match status" value="1"/>
</dbReference>
<feature type="transmembrane region" description="Helical" evidence="5">
    <location>
        <begin position="20"/>
        <end position="42"/>
    </location>
</feature>
<dbReference type="SUPFAM" id="SSF100950">
    <property type="entry name" value="NagB/RpiA/CoA transferase-like"/>
    <property type="match status" value="1"/>
</dbReference>
<keyword evidence="7" id="KW-1185">Reference proteome</keyword>
<comment type="similarity">
    <text evidence="1 4">Belongs to the eIF-2B alpha/beta/delta subunits family.</text>
</comment>
<protein>
    <recommendedName>
        <fullName evidence="2">Translation initiation factor eIF2B subunit delta</fullName>
    </recommendedName>
    <alternativeName>
        <fullName evidence="3">eIF2B GDP-GTP exchange factor subunit delta</fullName>
    </alternativeName>
</protein>
<keyword evidence="5" id="KW-0812">Transmembrane</keyword>
<proteinExistence type="inferred from homology"/>
<reference evidence="6 7" key="1">
    <citation type="journal article" date="2018" name="Nat. Genet.">
        <title>The Rosa genome provides new insights in the design of modern roses.</title>
        <authorList>
            <person name="Bendahmane M."/>
        </authorList>
    </citation>
    <scope>NUCLEOTIDE SEQUENCE [LARGE SCALE GENOMIC DNA]</scope>
    <source>
        <strain evidence="7">cv. Old Blush</strain>
    </source>
</reference>
<dbReference type="InterPro" id="IPR042529">
    <property type="entry name" value="IF_2B-like_C"/>
</dbReference>
<dbReference type="InterPro" id="IPR037171">
    <property type="entry name" value="NagB/RpiA_transferase-like"/>
</dbReference>
<dbReference type="AlphaFoldDB" id="A0A2P6QZC5"/>
<keyword evidence="5" id="KW-1133">Transmembrane helix</keyword>
<dbReference type="Pfam" id="PF01008">
    <property type="entry name" value="IF-2B"/>
    <property type="match status" value="1"/>
</dbReference>
<accession>A0A2P6QZC5</accession>
<dbReference type="OMA" id="SIANWRE"/>
<dbReference type="EMBL" id="PDCK01000042">
    <property type="protein sequence ID" value="PRQ39544.1"/>
    <property type="molecule type" value="Genomic_DNA"/>
</dbReference>
<dbReference type="Gramene" id="PRQ39544">
    <property type="protein sequence ID" value="PRQ39544"/>
    <property type="gene ID" value="RchiOBHm_Chr4g0426391"/>
</dbReference>